<dbReference type="Proteomes" id="UP001600943">
    <property type="component" value="Unassembled WGS sequence"/>
</dbReference>
<keyword evidence="3" id="KW-0464">Manganese</keyword>
<keyword evidence="4 9" id="KW-0413">Isomerase</keyword>
<evidence type="ECO:0000256" key="6">
    <source>
        <dbReference type="ARBA" id="ARBA00044907"/>
    </source>
</evidence>
<evidence type="ECO:0000256" key="7">
    <source>
        <dbReference type="ARBA" id="ARBA00044951"/>
    </source>
</evidence>
<dbReference type="SUPFAM" id="SSF51182">
    <property type="entry name" value="RmlC-like cupins"/>
    <property type="match status" value="1"/>
</dbReference>
<dbReference type="GO" id="GO:0016853">
    <property type="term" value="F:isomerase activity"/>
    <property type="evidence" value="ECO:0007669"/>
    <property type="project" value="UniProtKB-KW"/>
</dbReference>
<evidence type="ECO:0000256" key="1">
    <source>
        <dbReference type="ARBA" id="ARBA00001936"/>
    </source>
</evidence>
<dbReference type="RefSeq" id="WP_302417530.1">
    <property type="nucleotide sequence ID" value="NZ_BAABYW010000001.1"/>
</dbReference>
<organism evidence="9 10">
    <name type="scientific">Blautia hominis</name>
    <dbReference type="NCBI Taxonomy" id="2025493"/>
    <lineage>
        <taxon>Bacteria</taxon>
        <taxon>Bacillati</taxon>
        <taxon>Bacillota</taxon>
        <taxon>Clostridia</taxon>
        <taxon>Lachnospirales</taxon>
        <taxon>Lachnospiraceae</taxon>
        <taxon>Blautia</taxon>
    </lineage>
</organism>
<dbReference type="EC" id="5.3.1.15" evidence="8"/>
<evidence type="ECO:0000256" key="3">
    <source>
        <dbReference type="ARBA" id="ARBA00023211"/>
    </source>
</evidence>
<evidence type="ECO:0000256" key="2">
    <source>
        <dbReference type="ARBA" id="ARBA00022723"/>
    </source>
</evidence>
<dbReference type="InterPro" id="IPR010864">
    <property type="entry name" value="D-lyxose_isomer"/>
</dbReference>
<gene>
    <name evidence="9" type="ORF">K040078D81_16080</name>
</gene>
<accession>A0ABQ0B7R3</accession>
<proteinExistence type="inferred from homology"/>
<name>A0ABQ0B7R3_9FIRM</name>
<protein>
    <recommendedName>
        <fullName evidence="8">D-lyxose ketol-isomerase</fullName>
        <ecNumber evidence="8">5.3.1.15</ecNumber>
    </recommendedName>
</protein>
<reference evidence="9 10" key="1">
    <citation type="submission" date="2024-04" db="EMBL/GenBank/DDBJ databases">
        <title>Defined microbial consortia suppress multidrug-resistant proinflammatory Enterobacteriaceae via ecological control.</title>
        <authorList>
            <person name="Furuichi M."/>
            <person name="Kawaguchi T."/>
            <person name="Pust M."/>
            <person name="Yasuma K."/>
            <person name="Plichta D."/>
            <person name="Hasegawa N."/>
            <person name="Ohya T."/>
            <person name="Bhattarai S."/>
            <person name="Sasajima S."/>
            <person name="Aoto Y."/>
            <person name="Tuganbaev T."/>
            <person name="Yaginuma M."/>
            <person name="Ueda M."/>
            <person name="Okahashi N."/>
            <person name="Amafuji K."/>
            <person name="Kiridooshi Y."/>
            <person name="Sugita K."/>
            <person name="Strazar M."/>
            <person name="Skelly A."/>
            <person name="Suda W."/>
            <person name="Hattori M."/>
            <person name="Nakamoto N."/>
            <person name="Caballero S."/>
            <person name="Norman J."/>
            <person name="Olle B."/>
            <person name="Tanoue T."/>
            <person name="Arita M."/>
            <person name="Bucci V."/>
            <person name="Atarashi K."/>
            <person name="Xavier R."/>
            <person name="Honda K."/>
        </authorList>
    </citation>
    <scope>NUCLEOTIDE SEQUENCE [LARGE SCALE GENOMIC DNA]</scope>
    <source>
        <strain evidence="10">k04-0078-D8-1</strain>
    </source>
</reference>
<comment type="cofactor">
    <cofactor evidence="1">
        <name>Mn(2+)</name>
        <dbReference type="ChEBI" id="CHEBI:29035"/>
    </cofactor>
</comment>
<comment type="caution">
    <text evidence="9">The sequence shown here is derived from an EMBL/GenBank/DDBJ whole genome shotgun (WGS) entry which is preliminary data.</text>
</comment>
<evidence type="ECO:0000256" key="5">
    <source>
        <dbReference type="ARBA" id="ARBA00023277"/>
    </source>
</evidence>
<dbReference type="CDD" id="cd20309">
    <property type="entry name" value="cupin_EcSI"/>
    <property type="match status" value="1"/>
</dbReference>
<evidence type="ECO:0000313" key="9">
    <source>
        <dbReference type="EMBL" id="GAA6407491.1"/>
    </source>
</evidence>
<comment type="similarity">
    <text evidence="7">Belongs to the D-lyxose ketol-isomerase family.</text>
</comment>
<comment type="catalytic activity">
    <reaction evidence="6">
        <text>D-lyxose = D-xylulose</text>
        <dbReference type="Rhea" id="RHEA:14201"/>
        <dbReference type="ChEBI" id="CHEBI:16789"/>
        <dbReference type="ChEBI" id="CHEBI:17140"/>
        <dbReference type="EC" id="5.3.1.15"/>
    </reaction>
</comment>
<dbReference type="InterPro" id="IPR011051">
    <property type="entry name" value="RmlC_Cupin_sf"/>
</dbReference>
<dbReference type="InterPro" id="IPR014710">
    <property type="entry name" value="RmlC-like_jellyroll"/>
</dbReference>
<keyword evidence="5" id="KW-0119">Carbohydrate metabolism</keyword>
<evidence type="ECO:0000313" key="10">
    <source>
        <dbReference type="Proteomes" id="UP001600943"/>
    </source>
</evidence>
<sequence length="226" mass="26603">MKRSEINEVIKKFEILLESNQFYIPPFLRFSPQEWKTKGREYDEIRENFLGWDVTDYGMGTYKELGLALITLRNGNVHNEKYSKVYAEKIIMLEEGQESPMHFHWRKMEDIINRGKVNVIFTLYNAGPNEMPEKSDVRIFRDGRTYMVRAGEEVVLKPGESLTLYPGCYHGFTIEKEKGPALIGEISMCNDDKMDNFFLEKLGRFPEIEEDEEPYRLLCTEYPQIV</sequence>
<evidence type="ECO:0000256" key="4">
    <source>
        <dbReference type="ARBA" id="ARBA00023235"/>
    </source>
</evidence>
<keyword evidence="2" id="KW-0479">Metal-binding</keyword>
<dbReference type="Gene3D" id="2.60.120.10">
    <property type="entry name" value="Jelly Rolls"/>
    <property type="match status" value="1"/>
</dbReference>
<evidence type="ECO:0000256" key="8">
    <source>
        <dbReference type="ARBA" id="ARBA00044972"/>
    </source>
</evidence>
<keyword evidence="10" id="KW-1185">Reference proteome</keyword>
<dbReference type="Pfam" id="PF07385">
    <property type="entry name" value="Lyx_isomer"/>
    <property type="match status" value="1"/>
</dbReference>
<dbReference type="EMBL" id="BAABYW010000001">
    <property type="protein sequence ID" value="GAA6407491.1"/>
    <property type="molecule type" value="Genomic_DNA"/>
</dbReference>
<dbReference type="InterPro" id="IPR047581">
    <property type="entry name" value="EcSI_cupin"/>
</dbReference>